<dbReference type="AlphaFoldDB" id="A0A8H3F4L0"/>
<evidence type="ECO:0000313" key="2">
    <source>
        <dbReference type="EMBL" id="CAF9919211.1"/>
    </source>
</evidence>
<feature type="compositionally biased region" description="Basic and acidic residues" evidence="1">
    <location>
        <begin position="618"/>
        <end position="628"/>
    </location>
</feature>
<dbReference type="OrthoDB" id="5329403at2759"/>
<dbReference type="EMBL" id="CAJPDS010000023">
    <property type="protein sequence ID" value="CAF9919211.1"/>
    <property type="molecule type" value="Genomic_DNA"/>
</dbReference>
<feature type="region of interest" description="Disordered" evidence="1">
    <location>
        <begin position="1"/>
        <end position="168"/>
    </location>
</feature>
<accession>A0A8H3F4L0</accession>
<reference evidence="2" key="1">
    <citation type="submission" date="2021-03" db="EMBL/GenBank/DDBJ databases">
        <authorList>
            <person name="Tagirdzhanova G."/>
        </authorList>
    </citation>
    <scope>NUCLEOTIDE SEQUENCE</scope>
</reference>
<feature type="region of interest" description="Disordered" evidence="1">
    <location>
        <begin position="264"/>
        <end position="283"/>
    </location>
</feature>
<name>A0A8H3F4L0_9LECA</name>
<keyword evidence="3" id="KW-1185">Reference proteome</keyword>
<feature type="region of interest" description="Disordered" evidence="1">
    <location>
        <begin position="519"/>
        <end position="539"/>
    </location>
</feature>
<evidence type="ECO:0000256" key="1">
    <source>
        <dbReference type="SAM" id="MobiDB-lite"/>
    </source>
</evidence>
<dbReference type="Proteomes" id="UP000664521">
    <property type="component" value="Unassembled WGS sequence"/>
</dbReference>
<feature type="region of interest" description="Disordered" evidence="1">
    <location>
        <begin position="578"/>
        <end position="630"/>
    </location>
</feature>
<feature type="compositionally biased region" description="Polar residues" evidence="1">
    <location>
        <begin position="237"/>
        <end position="255"/>
    </location>
</feature>
<proteinExistence type="predicted"/>
<organism evidence="2 3">
    <name type="scientific">Heterodermia speciosa</name>
    <dbReference type="NCBI Taxonomy" id="116794"/>
    <lineage>
        <taxon>Eukaryota</taxon>
        <taxon>Fungi</taxon>
        <taxon>Dikarya</taxon>
        <taxon>Ascomycota</taxon>
        <taxon>Pezizomycotina</taxon>
        <taxon>Lecanoromycetes</taxon>
        <taxon>OSLEUM clade</taxon>
        <taxon>Lecanoromycetidae</taxon>
        <taxon>Caliciales</taxon>
        <taxon>Physciaceae</taxon>
        <taxon>Heterodermia</taxon>
    </lineage>
</organism>
<gene>
    <name evidence="2" type="ORF">HETSPECPRED_003975</name>
</gene>
<feature type="region of interest" description="Disordered" evidence="1">
    <location>
        <begin position="232"/>
        <end position="255"/>
    </location>
</feature>
<feature type="compositionally biased region" description="Basic and acidic residues" evidence="1">
    <location>
        <begin position="588"/>
        <end position="597"/>
    </location>
</feature>
<protein>
    <submittedName>
        <fullName evidence="2">Uncharacterized protein</fullName>
    </submittedName>
</protein>
<comment type="caution">
    <text evidence="2">The sequence shown here is derived from an EMBL/GenBank/DDBJ whole genome shotgun (WGS) entry which is preliminary data.</text>
</comment>
<sequence>MAGENNLRRPVRIIPAVPRKYEQASSKPSVKDNDHGASQPTSHRIIPTVQDFGIEKHGKLPPPFYPANSSPSRSDLPSHHGSPTPMENAEACPSRPTSSTEDGEAPAVLPLPRENYPTWSAPEPAYLGNPTPPNEESPTPFHYSINAKTFHPQPTPPSDLTPPTSQSSYRGYSYPYNISFYPPETPEYVDSPSSAPSLYHGYSFVPSLIDVNYSTDLYAPLDYTNLPEASGDEYLAGSQQSSFSTADDITSQHQQVEIDRQCQSEMAVGSPLAESSSSGHDDNLEKVDVVPSSGQREAVVVGAENQCARGRSASSGPDTKEETPVIAEEYDTWRRIALNDLQDIPEEVWRQQMMMPSFFLQHFNSPQYADCRIRISASTRPEEGYDLLLHSILLTYSPLLASKLASSEPSSDGIRLISLDAGDKFITPDAIESALFTCYGRPLCDFIGTTRDVAVTNAQDSATWMNNALAFAAAGQLLRLPSVVARGLQISMRILNWDNIETALSFALYDQAKLHTDGPDNTFEPTSLNGDNDDAASNDSSIVQQPEVDKIYPNTESLVASCLQMIVQHSPKDWMIDTSAPSLSSLDRLPEPREKPRNTTKPQLCRIRFGDLSPNEPEETRKPTEQETRLSSIMISLPHPLVERIVSDLQDRLTLGNIQCLIDERERRRQLAVPENLACTTTTSSPDPHDPLGWEEYAESVINVEGVHTRISRKWVR</sequence>
<evidence type="ECO:0000313" key="3">
    <source>
        <dbReference type="Proteomes" id="UP000664521"/>
    </source>
</evidence>